<dbReference type="PANTHER" id="PTHR46011:SF6">
    <property type="entry name" value="HIGH ZINC ACTIVATED NUCLEAR RECEPTOR PROTEIN"/>
    <property type="match status" value="1"/>
</dbReference>
<reference evidence="3" key="1">
    <citation type="journal article" date="2008" name="Nat. Genet.">
        <title>The Pristionchus pacificus genome provides a unique perspective on nematode lifestyle and parasitism.</title>
        <authorList>
            <person name="Dieterich C."/>
            <person name="Clifton S.W."/>
            <person name="Schuster L.N."/>
            <person name="Chinwalla A."/>
            <person name="Delehaunty K."/>
            <person name="Dinkelacker I."/>
            <person name="Fulton L."/>
            <person name="Fulton R."/>
            <person name="Godfrey J."/>
            <person name="Minx P."/>
            <person name="Mitreva M."/>
            <person name="Roeseler W."/>
            <person name="Tian H."/>
            <person name="Witte H."/>
            <person name="Yang S.P."/>
            <person name="Wilson R.K."/>
            <person name="Sommer R.J."/>
        </authorList>
    </citation>
    <scope>NUCLEOTIDE SEQUENCE [LARGE SCALE GENOMIC DNA]</scope>
    <source>
        <strain evidence="3">PS312</strain>
    </source>
</reference>
<dbReference type="Proteomes" id="UP000005239">
    <property type="component" value="Unassembled WGS sequence"/>
</dbReference>
<dbReference type="Pfam" id="PF00104">
    <property type="entry name" value="Hormone_recep"/>
    <property type="match status" value="1"/>
</dbReference>
<name>A0A2A6BDS2_PRIPA</name>
<reference evidence="2" key="2">
    <citation type="submission" date="2022-06" db="UniProtKB">
        <authorList>
            <consortium name="EnsemblMetazoa"/>
        </authorList>
    </citation>
    <scope>IDENTIFICATION</scope>
    <source>
        <strain evidence="2">PS312</strain>
    </source>
</reference>
<dbReference type="InterPro" id="IPR000536">
    <property type="entry name" value="Nucl_hrmn_rcpt_lig-bd"/>
</dbReference>
<evidence type="ECO:0000313" key="3">
    <source>
        <dbReference type="Proteomes" id="UP000005239"/>
    </source>
</evidence>
<dbReference type="EnsemblMetazoa" id="PPA39302.1">
    <property type="protein sequence ID" value="PPA39302.1"/>
    <property type="gene ID" value="WBGene00277671"/>
</dbReference>
<dbReference type="PANTHER" id="PTHR46011">
    <property type="entry name" value="NUCLEAR HORMONE RECEPTOR FAMILY MEMBER NHR-86-RELATED"/>
    <property type="match status" value="1"/>
</dbReference>
<gene>
    <name evidence="2" type="primary">WBGene00277671</name>
</gene>
<keyword evidence="3" id="KW-1185">Reference proteome</keyword>
<evidence type="ECO:0000259" key="1">
    <source>
        <dbReference type="Pfam" id="PF00104"/>
    </source>
</evidence>
<evidence type="ECO:0000313" key="2">
    <source>
        <dbReference type="EnsemblMetazoa" id="PPA39302.1"/>
    </source>
</evidence>
<sequence length="260" mass="30183">MSDKRAAKKNRFHDTLFRRDEKRNNLACRSNTNECPTGEDLNCKKCRFHHFERMLKQTIQCGVNKSIPSHERKPHLIPSILSPRLTTIAFNKQKKIISTTGSCALIEKLKVNYRWMSHTRLIGELNAKSNPLHPNVINMSDMSTFPAIFESTNVSFRILVSSATEFAYSSFPEFKHFTEQEKWKLVVNFIYAFRSFEGTYRAIEIFQTTLIDPSLVTHRSYLPMYIIISSLIDHLKKTSKVHSRHRQNQDARCKGKGARS</sequence>
<dbReference type="AlphaFoldDB" id="A0A2A6BDS2"/>
<dbReference type="GO" id="GO:0005634">
    <property type="term" value="C:nucleus"/>
    <property type="evidence" value="ECO:0000318"/>
    <property type="project" value="GO_Central"/>
</dbReference>
<feature type="domain" description="NR LBD" evidence="1">
    <location>
        <begin position="148"/>
        <end position="223"/>
    </location>
</feature>
<protein>
    <recommendedName>
        <fullName evidence="1">NR LBD domain-containing protein</fullName>
    </recommendedName>
</protein>
<dbReference type="GO" id="GO:0003700">
    <property type="term" value="F:DNA-binding transcription factor activity"/>
    <property type="evidence" value="ECO:0000318"/>
    <property type="project" value="GO_Central"/>
</dbReference>
<organism evidence="2 3">
    <name type="scientific">Pristionchus pacificus</name>
    <name type="common">Parasitic nematode worm</name>
    <dbReference type="NCBI Taxonomy" id="54126"/>
    <lineage>
        <taxon>Eukaryota</taxon>
        <taxon>Metazoa</taxon>
        <taxon>Ecdysozoa</taxon>
        <taxon>Nematoda</taxon>
        <taxon>Chromadorea</taxon>
        <taxon>Rhabditida</taxon>
        <taxon>Rhabditina</taxon>
        <taxon>Diplogasteromorpha</taxon>
        <taxon>Diplogasteroidea</taxon>
        <taxon>Neodiplogasteridae</taxon>
        <taxon>Pristionchus</taxon>
    </lineage>
</organism>
<proteinExistence type="predicted"/>
<accession>A0A8R1YVZ2</accession>
<accession>A0A2A6BDS2</accession>